<dbReference type="PANTHER" id="PTHR35381:SF1">
    <property type="entry name" value="EF-HAND DOMAIN-CONTAINING PROTEIN"/>
    <property type="match status" value="1"/>
</dbReference>
<dbReference type="AlphaFoldDB" id="A0AAU9JPW9"/>
<gene>
    <name evidence="2" type="ORF">BSTOLATCC_MIC49906</name>
</gene>
<dbReference type="PANTHER" id="PTHR35381">
    <property type="entry name" value="EF-HAND DOMAIN-CONTAINING PROTEIN"/>
    <property type="match status" value="1"/>
</dbReference>
<evidence type="ECO:0000313" key="3">
    <source>
        <dbReference type="Proteomes" id="UP001162131"/>
    </source>
</evidence>
<accession>A0AAU9JPW9</accession>
<keyword evidence="3" id="KW-1185">Reference proteome</keyword>
<dbReference type="Proteomes" id="UP001162131">
    <property type="component" value="Unassembled WGS sequence"/>
</dbReference>
<name>A0AAU9JPW9_9CILI</name>
<proteinExistence type="predicted"/>
<feature type="compositionally biased region" description="Low complexity" evidence="1">
    <location>
        <begin position="169"/>
        <end position="181"/>
    </location>
</feature>
<dbReference type="EMBL" id="CAJZBQ010000049">
    <property type="protein sequence ID" value="CAG9329867.1"/>
    <property type="molecule type" value="Genomic_DNA"/>
</dbReference>
<sequence>MSSSSKKTRGSIYHRLYKNTKQALSRSLSSSESGSFKKTTSTNSTPKLKTDFYAKGLKFKQETMKIIEIERKKIEDERKKNETFRPTIDKASKQMLRRPNLKAEDLLIEAGKTYKSHISELKEAKQNAELSECSFKPTISGSRTSRSRSSSRDVYSDLYNDAGERRSRNSSLSEQSTSQCSFRPRIQSHIRNSSESKEAIFERLYNSKKKFYEDMKARKKQLESLEASVDQTNGQELFHPTINNGSRTSRSRNGSIWDYLYSLKDNQTAKQQENLEKTQKFWEASSTAKKVCEESQKIFRNFQRKQLEQLFKSLDYDSDGLISSNSIKIEHLDVKSIVILTPYLNFLEESKEENDFDRFMEHMGELMQSLNVEDKAHLLKKEAKPVVEEKIVLINPRSAKLAEKRRSSMPQDVYERLMWTAQLKELKASKLKLMREQAELEGCTFQPSSGRKRKK</sequence>
<feature type="compositionally biased region" description="Low complexity" evidence="1">
    <location>
        <begin position="25"/>
        <end position="42"/>
    </location>
</feature>
<feature type="region of interest" description="Disordered" evidence="1">
    <location>
        <begin position="1"/>
        <end position="47"/>
    </location>
</feature>
<comment type="caution">
    <text evidence="2">The sequence shown here is derived from an EMBL/GenBank/DDBJ whole genome shotgun (WGS) entry which is preliminary data.</text>
</comment>
<feature type="region of interest" description="Disordered" evidence="1">
    <location>
        <begin position="159"/>
        <end position="185"/>
    </location>
</feature>
<organism evidence="2 3">
    <name type="scientific">Blepharisma stoltei</name>
    <dbReference type="NCBI Taxonomy" id="1481888"/>
    <lineage>
        <taxon>Eukaryota</taxon>
        <taxon>Sar</taxon>
        <taxon>Alveolata</taxon>
        <taxon>Ciliophora</taxon>
        <taxon>Postciliodesmatophora</taxon>
        <taxon>Heterotrichea</taxon>
        <taxon>Heterotrichida</taxon>
        <taxon>Blepharismidae</taxon>
        <taxon>Blepharisma</taxon>
    </lineage>
</organism>
<evidence type="ECO:0000256" key="1">
    <source>
        <dbReference type="SAM" id="MobiDB-lite"/>
    </source>
</evidence>
<evidence type="ECO:0000313" key="2">
    <source>
        <dbReference type="EMBL" id="CAG9329867.1"/>
    </source>
</evidence>
<protein>
    <recommendedName>
        <fullName evidence="4">EF-hand domain-containing protein</fullName>
    </recommendedName>
</protein>
<reference evidence="2" key="1">
    <citation type="submission" date="2021-09" db="EMBL/GenBank/DDBJ databases">
        <authorList>
            <consortium name="AG Swart"/>
            <person name="Singh M."/>
            <person name="Singh A."/>
            <person name="Seah K."/>
            <person name="Emmerich C."/>
        </authorList>
    </citation>
    <scope>NUCLEOTIDE SEQUENCE</scope>
    <source>
        <strain evidence="2">ATCC30299</strain>
    </source>
</reference>
<evidence type="ECO:0008006" key="4">
    <source>
        <dbReference type="Google" id="ProtNLM"/>
    </source>
</evidence>